<evidence type="ECO:0000256" key="5">
    <source>
        <dbReference type="ARBA" id="ARBA00022723"/>
    </source>
</evidence>
<dbReference type="PRINTS" id="PR00083">
    <property type="entry name" value="HOLDHDRGNASE"/>
</dbReference>
<comment type="similarity">
    <text evidence="3">Belongs to the histidinol dehydrogenase family.</text>
</comment>
<dbReference type="GO" id="GO:0004399">
    <property type="term" value="F:histidinol dehydrogenase activity"/>
    <property type="evidence" value="ECO:0007669"/>
    <property type="project" value="UniProtKB-EC"/>
</dbReference>
<reference evidence="11" key="1">
    <citation type="submission" date="2018-06" db="EMBL/GenBank/DDBJ databases">
        <authorList>
            <person name="Zhirakovskaya E."/>
        </authorList>
    </citation>
    <scope>NUCLEOTIDE SEQUENCE</scope>
</reference>
<dbReference type="GO" id="GO:0051287">
    <property type="term" value="F:NAD binding"/>
    <property type="evidence" value="ECO:0007669"/>
    <property type="project" value="InterPro"/>
</dbReference>
<dbReference type="Gene3D" id="3.40.50.1980">
    <property type="entry name" value="Nitrogenase molybdenum iron protein domain"/>
    <property type="match status" value="2"/>
</dbReference>
<evidence type="ECO:0000256" key="1">
    <source>
        <dbReference type="ARBA" id="ARBA00001947"/>
    </source>
</evidence>
<gene>
    <name evidence="11" type="ORF">MNBD_GAMMA13-1785</name>
</gene>
<dbReference type="InterPro" id="IPR001692">
    <property type="entry name" value="Histidinol_DH_CS"/>
</dbReference>
<evidence type="ECO:0000256" key="9">
    <source>
        <dbReference type="ARBA" id="ARBA00023102"/>
    </source>
</evidence>
<keyword evidence="6" id="KW-0862">Zinc</keyword>
<evidence type="ECO:0000313" key="11">
    <source>
        <dbReference type="EMBL" id="VAW71711.1"/>
    </source>
</evidence>
<dbReference type="AlphaFoldDB" id="A0A3B0XW08"/>
<dbReference type="Gene3D" id="1.20.5.1300">
    <property type="match status" value="1"/>
</dbReference>
<dbReference type="PROSITE" id="PS00611">
    <property type="entry name" value="HISOL_DEHYDROGENASE"/>
    <property type="match status" value="1"/>
</dbReference>
<keyword evidence="8" id="KW-0520">NAD</keyword>
<dbReference type="FunFam" id="3.40.50.1980:FF:000004">
    <property type="entry name" value="Histidinol dehydrogenase"/>
    <property type="match status" value="1"/>
</dbReference>
<dbReference type="InterPro" id="IPR012131">
    <property type="entry name" value="Hstdl_DH"/>
</dbReference>
<name>A0A3B0XW08_9ZZZZ</name>
<evidence type="ECO:0000256" key="8">
    <source>
        <dbReference type="ARBA" id="ARBA00023027"/>
    </source>
</evidence>
<dbReference type="InterPro" id="IPR016161">
    <property type="entry name" value="Ald_DH/histidinol_DH"/>
</dbReference>
<keyword evidence="4" id="KW-0028">Amino-acid biosynthesis</keyword>
<keyword evidence="9" id="KW-0368">Histidine biosynthesis</keyword>
<accession>A0A3B0XW08</accession>
<keyword evidence="5" id="KW-0479">Metal-binding</keyword>
<evidence type="ECO:0000256" key="4">
    <source>
        <dbReference type="ARBA" id="ARBA00022605"/>
    </source>
</evidence>
<proteinExistence type="inferred from homology"/>
<keyword evidence="7 11" id="KW-0560">Oxidoreductase</keyword>
<dbReference type="NCBIfam" id="TIGR00069">
    <property type="entry name" value="hisD"/>
    <property type="match status" value="1"/>
</dbReference>
<dbReference type="CDD" id="cd06572">
    <property type="entry name" value="Histidinol_dh"/>
    <property type="match status" value="1"/>
</dbReference>
<comment type="pathway">
    <text evidence="10">Amino-acid biosynthesis.</text>
</comment>
<comment type="function">
    <text evidence="2">Catalyzes the sequential NAD-dependent oxidations of L-histidinol to L-histidinaldehyde and then to L-histidine.</text>
</comment>
<protein>
    <submittedName>
        <fullName evidence="11">Histidinol dehydrogenase</fullName>
        <ecNumber evidence="11">1.1.1.23</ecNumber>
    </submittedName>
</protein>
<dbReference type="EMBL" id="UOFK01000010">
    <property type="protein sequence ID" value="VAW71711.1"/>
    <property type="molecule type" value="Genomic_DNA"/>
</dbReference>
<dbReference type="EC" id="1.1.1.23" evidence="11"/>
<organism evidence="11">
    <name type="scientific">hydrothermal vent metagenome</name>
    <dbReference type="NCBI Taxonomy" id="652676"/>
    <lineage>
        <taxon>unclassified sequences</taxon>
        <taxon>metagenomes</taxon>
        <taxon>ecological metagenomes</taxon>
    </lineage>
</organism>
<evidence type="ECO:0000256" key="10">
    <source>
        <dbReference type="ARBA" id="ARBA00029440"/>
    </source>
</evidence>
<dbReference type="Pfam" id="PF00815">
    <property type="entry name" value="Histidinol_dh"/>
    <property type="match status" value="1"/>
</dbReference>
<feature type="non-terminal residue" evidence="11">
    <location>
        <position position="434"/>
    </location>
</feature>
<dbReference type="SUPFAM" id="SSF53720">
    <property type="entry name" value="ALDH-like"/>
    <property type="match status" value="1"/>
</dbReference>
<comment type="cofactor">
    <cofactor evidence="1">
        <name>Zn(2+)</name>
        <dbReference type="ChEBI" id="CHEBI:29105"/>
    </cofactor>
</comment>
<dbReference type="HAMAP" id="MF_01024">
    <property type="entry name" value="HisD"/>
    <property type="match status" value="1"/>
</dbReference>
<sequence length="434" mass="46228">MNVDIKRLDSTDAEFYTQLNAVLAWEQGADARVEQTVRDIIAAIRSRGDAALIEYTNRFDRMQVNSVAELEISRSQLQQAMETIPTEQRSALERAADRVRSYAEHQKLESWSYTEADGTLLGQQITPLDRAGLYVPGGKAAYPSSVLMNAIPAKVAGVGELVMVVPTPDGVINQLVLAAAAIAGVDRVFSVGGAQAIAALAFGTETVPRVDKIVGPGNIYVATAKGLVFGQVGIDMIAGPSEILVVCDGQTDPDWIAMDLFSQAEHDEDAQAILVSPDTGFLDKVAESINRQLPGMERAEIISASLNARAALVKVRDIDDAIAVANHIAPEHLELSVQDPQAVAAKIRHAGAIFMGRYTAEALGDYCAGPNHVLPTSRTARFSSPLGVYDFQKRSSLIYCSAAGAADLGGTASTLARGEGLTAHAQSAQYRIPK</sequence>
<dbReference type="PIRSF" id="PIRSF000099">
    <property type="entry name" value="Histidinol_dh"/>
    <property type="match status" value="1"/>
</dbReference>
<evidence type="ECO:0000256" key="7">
    <source>
        <dbReference type="ARBA" id="ARBA00023002"/>
    </source>
</evidence>
<evidence type="ECO:0000256" key="3">
    <source>
        <dbReference type="ARBA" id="ARBA00010178"/>
    </source>
</evidence>
<dbReference type="GO" id="GO:0000105">
    <property type="term" value="P:L-histidine biosynthetic process"/>
    <property type="evidence" value="ECO:0007669"/>
    <property type="project" value="UniProtKB-KW"/>
</dbReference>
<dbReference type="GO" id="GO:0005829">
    <property type="term" value="C:cytosol"/>
    <property type="evidence" value="ECO:0007669"/>
    <property type="project" value="TreeGrafter"/>
</dbReference>
<dbReference type="FunFam" id="3.40.50.1980:FF:000010">
    <property type="entry name" value="Histidinol dehydrogenase"/>
    <property type="match status" value="1"/>
</dbReference>
<dbReference type="PANTHER" id="PTHR21256:SF2">
    <property type="entry name" value="HISTIDINE BIOSYNTHESIS TRIFUNCTIONAL PROTEIN"/>
    <property type="match status" value="1"/>
</dbReference>
<evidence type="ECO:0000256" key="6">
    <source>
        <dbReference type="ARBA" id="ARBA00022833"/>
    </source>
</evidence>
<dbReference type="InterPro" id="IPR022695">
    <property type="entry name" value="Histidinol_DH_monofunct"/>
</dbReference>
<dbReference type="PANTHER" id="PTHR21256">
    <property type="entry name" value="HISTIDINOL DEHYDROGENASE HDH"/>
    <property type="match status" value="1"/>
</dbReference>
<dbReference type="GO" id="GO:0046872">
    <property type="term" value="F:metal ion binding"/>
    <property type="evidence" value="ECO:0007669"/>
    <property type="project" value="UniProtKB-KW"/>
</dbReference>
<evidence type="ECO:0000256" key="2">
    <source>
        <dbReference type="ARBA" id="ARBA00003850"/>
    </source>
</evidence>